<accession>A0A9X3DVA6</accession>
<evidence type="ECO:0000313" key="3">
    <source>
        <dbReference type="Proteomes" id="UP001146019"/>
    </source>
</evidence>
<dbReference type="AlphaFoldDB" id="A0A9X3DVA6"/>
<feature type="signal peptide" evidence="1">
    <location>
        <begin position="1"/>
        <end position="19"/>
    </location>
</feature>
<gene>
    <name evidence="2" type="ORF">OSH00_09390</name>
</gene>
<evidence type="ECO:0000313" key="2">
    <source>
        <dbReference type="EMBL" id="MCX5467957.1"/>
    </source>
</evidence>
<keyword evidence="1" id="KW-0732">Signal</keyword>
<dbReference type="RefSeq" id="WP_266130198.1">
    <property type="nucleotide sequence ID" value="NZ_JAPKMY010000004.1"/>
</dbReference>
<sequence length="151" mass="17895">MKKKLFLSMMLLLSGGISAKSLELRPVLKDRFEKNCAIRQQYDFHDENTELIAPLEDYTIDTQYVEKSAYESTTYKLKKVTYASIPILKIEFSFGRPAQQYNEYLYFDLSSEWAKKKFKKLKFKQNHQKADVSVDYKNHTAIVQCYWLSDF</sequence>
<dbReference type="Proteomes" id="UP001146019">
    <property type="component" value="Unassembled WGS sequence"/>
</dbReference>
<name>A0A9X3DVA6_9GAMM</name>
<keyword evidence="3" id="KW-1185">Reference proteome</keyword>
<feature type="chain" id="PRO_5040783593" evidence="1">
    <location>
        <begin position="20"/>
        <end position="151"/>
    </location>
</feature>
<evidence type="ECO:0000256" key="1">
    <source>
        <dbReference type="SAM" id="SignalP"/>
    </source>
</evidence>
<comment type="caution">
    <text evidence="2">The sequence shown here is derived from an EMBL/GenBank/DDBJ whole genome shotgun (WGS) entry which is preliminary data.</text>
</comment>
<proteinExistence type="predicted"/>
<reference evidence="2" key="1">
    <citation type="submission" date="2022-11" db="EMBL/GenBank/DDBJ databases">
        <title>Biodiversity and phylogenetic relationships of bacteria.</title>
        <authorList>
            <person name="Machado R.A.R."/>
            <person name="Bhat A."/>
            <person name="Loulou A."/>
            <person name="Kallel S."/>
        </authorList>
    </citation>
    <scope>NUCLEOTIDE SEQUENCE</scope>
    <source>
        <strain evidence="2">A-IN1</strain>
    </source>
</reference>
<organism evidence="2 3">
    <name type="scientific">Acinetobacter nematophilus</name>
    <dbReference type="NCBI Taxonomy" id="2994642"/>
    <lineage>
        <taxon>Bacteria</taxon>
        <taxon>Pseudomonadati</taxon>
        <taxon>Pseudomonadota</taxon>
        <taxon>Gammaproteobacteria</taxon>
        <taxon>Moraxellales</taxon>
        <taxon>Moraxellaceae</taxon>
        <taxon>Acinetobacter</taxon>
    </lineage>
</organism>
<dbReference type="EMBL" id="JAPKMY010000004">
    <property type="protein sequence ID" value="MCX5467957.1"/>
    <property type="molecule type" value="Genomic_DNA"/>
</dbReference>
<protein>
    <submittedName>
        <fullName evidence="2">Uncharacterized protein</fullName>
    </submittedName>
</protein>